<evidence type="ECO:0000256" key="1">
    <source>
        <dbReference type="SAM" id="SignalP"/>
    </source>
</evidence>
<reference evidence="2" key="1">
    <citation type="journal article" date="2021" name="PeerJ">
        <title>Extensive microbial diversity within the chicken gut microbiome revealed by metagenomics and culture.</title>
        <authorList>
            <person name="Gilroy R."/>
            <person name="Ravi A."/>
            <person name="Getino M."/>
            <person name="Pursley I."/>
            <person name="Horton D.L."/>
            <person name="Alikhan N.F."/>
            <person name="Baker D."/>
            <person name="Gharbi K."/>
            <person name="Hall N."/>
            <person name="Watson M."/>
            <person name="Adriaenssens E.M."/>
            <person name="Foster-Nyarko E."/>
            <person name="Jarju S."/>
            <person name="Secka A."/>
            <person name="Antonio M."/>
            <person name="Oren A."/>
            <person name="Chaudhuri R.R."/>
            <person name="La Ragione R."/>
            <person name="Hildebrand F."/>
            <person name="Pallen M.J."/>
        </authorList>
    </citation>
    <scope>NUCLEOTIDE SEQUENCE</scope>
    <source>
        <strain evidence="2">ChiGjej4B4-18154</strain>
    </source>
</reference>
<dbReference type="PROSITE" id="PS51257">
    <property type="entry name" value="PROKAR_LIPOPROTEIN"/>
    <property type="match status" value="1"/>
</dbReference>
<accession>A0A9D2IZF5</accession>
<gene>
    <name evidence="2" type="ORF">H9813_06970</name>
</gene>
<evidence type="ECO:0000313" key="2">
    <source>
        <dbReference type="EMBL" id="HIZ30951.1"/>
    </source>
</evidence>
<sequence>MNVRIPKLFLAVLALALALCACSPKEAAFQTPEEAGEAFLTEFFTANADGRYDAFSQVSVTDEAAVTDYYEGLAPCVSPEALDVLIANRTLSRYDEFYAGKQVEVAEVQLEGTGDDNFDFTVSLTVDGKPEEYTGQLSAGPLDGTYAVTRFYCGGM</sequence>
<comment type="caution">
    <text evidence="2">The sequence shown here is derived from an EMBL/GenBank/DDBJ whole genome shotgun (WGS) entry which is preliminary data.</text>
</comment>
<name>A0A9D2IZF5_9FIRM</name>
<organism evidence="2 3">
    <name type="scientific">Candidatus Allofournierella merdipullorum</name>
    <dbReference type="NCBI Taxonomy" id="2838595"/>
    <lineage>
        <taxon>Bacteria</taxon>
        <taxon>Bacillati</taxon>
        <taxon>Bacillota</taxon>
        <taxon>Clostridia</taxon>
        <taxon>Eubacteriales</taxon>
        <taxon>Oscillospiraceae</taxon>
        <taxon>Allofournierella</taxon>
    </lineage>
</organism>
<proteinExistence type="predicted"/>
<protein>
    <recommendedName>
        <fullName evidence="4">Lipoprotein</fullName>
    </recommendedName>
</protein>
<dbReference type="EMBL" id="DXBV01000065">
    <property type="protein sequence ID" value="HIZ30951.1"/>
    <property type="molecule type" value="Genomic_DNA"/>
</dbReference>
<evidence type="ECO:0008006" key="4">
    <source>
        <dbReference type="Google" id="ProtNLM"/>
    </source>
</evidence>
<dbReference type="AlphaFoldDB" id="A0A9D2IZF5"/>
<evidence type="ECO:0000313" key="3">
    <source>
        <dbReference type="Proteomes" id="UP000824035"/>
    </source>
</evidence>
<feature type="signal peptide" evidence="1">
    <location>
        <begin position="1"/>
        <end position="27"/>
    </location>
</feature>
<dbReference type="Proteomes" id="UP000824035">
    <property type="component" value="Unassembled WGS sequence"/>
</dbReference>
<reference evidence="2" key="2">
    <citation type="submission" date="2021-04" db="EMBL/GenBank/DDBJ databases">
        <authorList>
            <person name="Gilroy R."/>
        </authorList>
    </citation>
    <scope>NUCLEOTIDE SEQUENCE</scope>
    <source>
        <strain evidence="2">ChiGjej4B4-18154</strain>
    </source>
</reference>
<keyword evidence="1" id="KW-0732">Signal</keyword>
<feature type="chain" id="PRO_5039424385" description="Lipoprotein" evidence="1">
    <location>
        <begin position="28"/>
        <end position="156"/>
    </location>
</feature>